<keyword evidence="2" id="KW-0677">Repeat</keyword>
<dbReference type="InterPro" id="IPR025875">
    <property type="entry name" value="Leu-rich_rpt_4"/>
</dbReference>
<dbReference type="InterPro" id="IPR001611">
    <property type="entry name" value="Leu-rich_rpt"/>
</dbReference>
<evidence type="ECO:0000256" key="2">
    <source>
        <dbReference type="ARBA" id="ARBA00022737"/>
    </source>
</evidence>
<dbReference type="EMBL" id="BARS01020185">
    <property type="protein sequence ID" value="GAG04355.1"/>
    <property type="molecule type" value="Genomic_DNA"/>
</dbReference>
<dbReference type="Pfam" id="PF12799">
    <property type="entry name" value="LRR_4"/>
    <property type="match status" value="1"/>
</dbReference>
<feature type="non-terminal residue" evidence="3">
    <location>
        <position position="137"/>
    </location>
</feature>
<proteinExistence type="predicted"/>
<comment type="caution">
    <text evidence="3">The sequence shown here is derived from an EMBL/GenBank/DDBJ whole genome shotgun (WGS) entry which is preliminary data.</text>
</comment>
<sequence length="137" mass="14672">MRKRNLVGKIFGIALVFAITASLVGGLTALPLSNLRSPSQVLADEVVTFPDPNLETAIREAIGKPSGDIYQSDLDNLTSLDADSRNIIDLTGLEHCTSLTNLRFMSNQISDISPVSNLTSLTGLFLISNQISDISPV</sequence>
<organism evidence="3">
    <name type="scientific">marine sediment metagenome</name>
    <dbReference type="NCBI Taxonomy" id="412755"/>
    <lineage>
        <taxon>unclassified sequences</taxon>
        <taxon>metagenomes</taxon>
        <taxon>ecological metagenomes</taxon>
    </lineage>
</organism>
<dbReference type="PANTHER" id="PTHR46652">
    <property type="entry name" value="LEUCINE-RICH REPEAT AND IQ DOMAIN-CONTAINING PROTEIN 1-RELATED"/>
    <property type="match status" value="1"/>
</dbReference>
<reference evidence="3" key="1">
    <citation type="journal article" date="2014" name="Front. Microbiol.">
        <title>High frequency of phylogenetically diverse reductive dehalogenase-homologous genes in deep subseafloor sedimentary metagenomes.</title>
        <authorList>
            <person name="Kawai M."/>
            <person name="Futagami T."/>
            <person name="Toyoda A."/>
            <person name="Takaki Y."/>
            <person name="Nishi S."/>
            <person name="Hori S."/>
            <person name="Arai W."/>
            <person name="Tsubouchi T."/>
            <person name="Morono Y."/>
            <person name="Uchiyama I."/>
            <person name="Ito T."/>
            <person name="Fujiyama A."/>
            <person name="Inagaki F."/>
            <person name="Takami H."/>
        </authorList>
    </citation>
    <scope>NUCLEOTIDE SEQUENCE</scope>
    <source>
        <strain evidence="3">Expedition CK06-06</strain>
    </source>
</reference>
<accession>X0UFI4</accession>
<protein>
    <recommendedName>
        <fullName evidence="4">Leucine-rich repeat domain-containing protein</fullName>
    </recommendedName>
</protein>
<dbReference type="Gene3D" id="3.80.10.10">
    <property type="entry name" value="Ribonuclease Inhibitor"/>
    <property type="match status" value="1"/>
</dbReference>
<dbReference type="SUPFAM" id="SSF52075">
    <property type="entry name" value="Outer arm dynein light chain 1"/>
    <property type="match status" value="1"/>
</dbReference>
<dbReference type="InterPro" id="IPR032675">
    <property type="entry name" value="LRR_dom_sf"/>
</dbReference>
<dbReference type="PANTHER" id="PTHR46652:SF3">
    <property type="entry name" value="LEUCINE-RICH REPEAT-CONTAINING PROTEIN 9"/>
    <property type="match status" value="1"/>
</dbReference>
<evidence type="ECO:0000313" key="3">
    <source>
        <dbReference type="EMBL" id="GAG04355.1"/>
    </source>
</evidence>
<dbReference type="PROSITE" id="PS51450">
    <property type="entry name" value="LRR"/>
    <property type="match status" value="1"/>
</dbReference>
<evidence type="ECO:0008006" key="4">
    <source>
        <dbReference type="Google" id="ProtNLM"/>
    </source>
</evidence>
<dbReference type="InterPro" id="IPR050836">
    <property type="entry name" value="SDS22/Internalin_LRR"/>
</dbReference>
<gene>
    <name evidence="3" type="ORF">S01H1_32588</name>
</gene>
<keyword evidence="1" id="KW-0433">Leucine-rich repeat</keyword>
<dbReference type="AlphaFoldDB" id="X0UFI4"/>
<name>X0UFI4_9ZZZZ</name>
<evidence type="ECO:0000256" key="1">
    <source>
        <dbReference type="ARBA" id="ARBA00022614"/>
    </source>
</evidence>